<feature type="compositionally biased region" description="Polar residues" evidence="1">
    <location>
        <begin position="975"/>
        <end position="984"/>
    </location>
</feature>
<feature type="compositionally biased region" description="Low complexity" evidence="1">
    <location>
        <begin position="1015"/>
        <end position="1037"/>
    </location>
</feature>
<feature type="compositionally biased region" description="Polar residues" evidence="1">
    <location>
        <begin position="998"/>
        <end position="1009"/>
    </location>
</feature>
<keyword evidence="2" id="KW-0812">Transmembrane</keyword>
<keyword evidence="4" id="KW-0808">Transferase</keyword>
<dbReference type="InterPro" id="IPR000719">
    <property type="entry name" value="Prot_kinase_dom"/>
</dbReference>
<keyword evidence="2" id="KW-1133">Transmembrane helix</keyword>
<reference evidence="4" key="1">
    <citation type="journal article" date="2023" name="Mol. Phylogenet. Evol.">
        <title>Genome-scale phylogeny and comparative genomics of the fungal order Sordariales.</title>
        <authorList>
            <person name="Hensen N."/>
            <person name="Bonometti L."/>
            <person name="Westerberg I."/>
            <person name="Brannstrom I.O."/>
            <person name="Guillou S."/>
            <person name="Cros-Aarteil S."/>
            <person name="Calhoun S."/>
            <person name="Haridas S."/>
            <person name="Kuo A."/>
            <person name="Mondo S."/>
            <person name="Pangilinan J."/>
            <person name="Riley R."/>
            <person name="LaButti K."/>
            <person name="Andreopoulos B."/>
            <person name="Lipzen A."/>
            <person name="Chen C."/>
            <person name="Yan M."/>
            <person name="Daum C."/>
            <person name="Ng V."/>
            <person name="Clum A."/>
            <person name="Steindorff A."/>
            <person name="Ohm R.A."/>
            <person name="Martin F."/>
            <person name="Silar P."/>
            <person name="Natvig D.O."/>
            <person name="Lalanne C."/>
            <person name="Gautier V."/>
            <person name="Ament-Velasquez S.L."/>
            <person name="Kruys A."/>
            <person name="Hutchinson M.I."/>
            <person name="Powell A.J."/>
            <person name="Barry K."/>
            <person name="Miller A.N."/>
            <person name="Grigoriev I.V."/>
            <person name="Debuchy R."/>
            <person name="Gladieux P."/>
            <person name="Hiltunen Thoren M."/>
            <person name="Johannesson H."/>
        </authorList>
    </citation>
    <scope>NUCLEOTIDE SEQUENCE</scope>
    <source>
        <strain evidence="4">CBS 315.58</strain>
    </source>
</reference>
<evidence type="ECO:0000313" key="5">
    <source>
        <dbReference type="Proteomes" id="UP001303160"/>
    </source>
</evidence>
<dbReference type="GO" id="GO:0005524">
    <property type="term" value="F:ATP binding"/>
    <property type="evidence" value="ECO:0007669"/>
    <property type="project" value="InterPro"/>
</dbReference>
<proteinExistence type="predicted"/>
<evidence type="ECO:0000256" key="2">
    <source>
        <dbReference type="SAM" id="Phobius"/>
    </source>
</evidence>
<accession>A0AAN6XDP9</accession>
<dbReference type="InterPro" id="IPR011009">
    <property type="entry name" value="Kinase-like_dom_sf"/>
</dbReference>
<gene>
    <name evidence="4" type="ORF">QBC40DRAFT_284124</name>
</gene>
<dbReference type="Pfam" id="PF00069">
    <property type="entry name" value="Pkinase"/>
    <property type="match status" value="1"/>
</dbReference>
<organism evidence="4 5">
    <name type="scientific">Triangularia verruculosa</name>
    <dbReference type="NCBI Taxonomy" id="2587418"/>
    <lineage>
        <taxon>Eukaryota</taxon>
        <taxon>Fungi</taxon>
        <taxon>Dikarya</taxon>
        <taxon>Ascomycota</taxon>
        <taxon>Pezizomycotina</taxon>
        <taxon>Sordariomycetes</taxon>
        <taxon>Sordariomycetidae</taxon>
        <taxon>Sordariales</taxon>
        <taxon>Podosporaceae</taxon>
        <taxon>Triangularia</taxon>
    </lineage>
</organism>
<keyword evidence="4" id="KW-0418">Kinase</keyword>
<feature type="region of interest" description="Disordered" evidence="1">
    <location>
        <begin position="974"/>
        <end position="1050"/>
    </location>
</feature>
<dbReference type="SMART" id="SM00220">
    <property type="entry name" value="S_TKc"/>
    <property type="match status" value="1"/>
</dbReference>
<feature type="compositionally biased region" description="Low complexity" evidence="1">
    <location>
        <begin position="653"/>
        <end position="664"/>
    </location>
</feature>
<dbReference type="PANTHER" id="PTHR24359:SF1">
    <property type="entry name" value="INHIBITOR OF NUCLEAR FACTOR KAPPA-B KINASE EPSILON SUBUNIT HOMOLOG 1-RELATED"/>
    <property type="match status" value="1"/>
</dbReference>
<feature type="region of interest" description="Disordered" evidence="1">
    <location>
        <begin position="541"/>
        <end position="566"/>
    </location>
</feature>
<name>A0AAN6XDP9_9PEZI</name>
<comment type="caution">
    <text evidence="4">The sequence shown here is derived from an EMBL/GenBank/DDBJ whole genome shotgun (WGS) entry which is preliminary data.</text>
</comment>
<dbReference type="SUPFAM" id="SSF56112">
    <property type="entry name" value="Protein kinase-like (PK-like)"/>
    <property type="match status" value="1"/>
</dbReference>
<feature type="compositionally biased region" description="Basic and acidic residues" evidence="1">
    <location>
        <begin position="678"/>
        <end position="690"/>
    </location>
</feature>
<dbReference type="EMBL" id="MU863949">
    <property type="protein sequence ID" value="KAK4198238.1"/>
    <property type="molecule type" value="Genomic_DNA"/>
</dbReference>
<dbReference type="Gene3D" id="1.10.510.10">
    <property type="entry name" value="Transferase(Phosphotransferase) domain 1"/>
    <property type="match status" value="1"/>
</dbReference>
<dbReference type="PANTHER" id="PTHR24359">
    <property type="entry name" value="SERINE/THREONINE-PROTEIN KINASE SBK1"/>
    <property type="match status" value="1"/>
</dbReference>
<dbReference type="AlphaFoldDB" id="A0AAN6XDP9"/>
<protein>
    <submittedName>
        <fullName evidence="4">Kinase-like domain-containing protein</fullName>
    </submittedName>
</protein>
<dbReference type="GO" id="GO:0004674">
    <property type="term" value="F:protein serine/threonine kinase activity"/>
    <property type="evidence" value="ECO:0007669"/>
    <property type="project" value="TreeGrafter"/>
</dbReference>
<feature type="compositionally biased region" description="Basic and acidic residues" evidence="1">
    <location>
        <begin position="634"/>
        <end position="648"/>
    </location>
</feature>
<sequence length="1050" mass="119529">MASNVGNAQARFFKMLEKYRRKSYDDRYFYHPDDIRAWMLAKDENDASNVAHLLPAVSSRDTFHARLDDIQSAMVVFAVLVSIGCGDLLTTFVQYFQDSNLDQQMRNSMASELAQSLLQDPSKTQEIIQRFERSRWAFIPASIEDIHRQRKALTDGTYILPFCKKERAGSGGTAVVFKVLIQADLIPDTLREELEGSEVDDDHFGKCYQLAVKSYEEKDRGPFETEKKNFQGIRKIEGVVKYLGWFAYKGSCEDDFRRYNILLEYGEQDLEEYLADAYPPVLNSEIISFWKKIFRVAKTLENFHSFQYERPDGGTIPFDGWHGDIKPSNILFVQQQFKLADFGYAKFEVNSQQMSPTTEIHGLTYTYGAPECDPGRLRKKTSTRHTQEIDTWSFGCVLSSVATWVVLGSFAYDQYQAFRRRAISDLLEQRKVEDNHIAPKARDGFHDGRHVLQAVKDWHQYLRSSMRRSDTITGKVLDLVEDDMLLANPKDRLSSKTLVRRLEKLIGKAKHEYSEAVKDHEIPDIPHDMLKALLDLDYTVPSSTGTDESRRTARPREQSQRTIRANKTERIGEMVIAAKVAGRQEVLESMLGTTIGAQLHIHESPALGSTDWDISVPEAGQLPSPKIPSAEPVASRELRGGRHDHNRVLDGFSSSPPTYSESPPLRVRTDQHATSSRVIHDPRDKPDVSTRRSTMTNGPFLEQTIPSQDTSQQKRPLTSPSPRNARPNLSEEDEFDLYPIGDLHKKLVSLWERQSRGTLFGLLKGKVPQNPRLKDFIKDRDIIFLVDNGWHMRPHWSCAKKVLETLAMQIGPLDDNGLDLRFTIGDNNKDNIRGFDIKPTFQAAMTKAEAPDDQVLYQTPMAHCLLGFFRDHQWKISAKQKLTIIILTTGEWEPGVPNDVEKIIANTIRELCKKHEHFLLERLLTIQFISFGDNPQALERLSSLDNDLGRHFNIPDVIDTEPWKGNPDKMVLGSIKSSFDGQDTSDMRSPLSPEGDFSLSSQSTSSANMDSYMHSRSVWARSRSPSPRPSSQHTSSRASILKSARNLFQH</sequence>
<feature type="domain" description="Protein kinase" evidence="3">
    <location>
        <begin position="162"/>
        <end position="514"/>
    </location>
</feature>
<feature type="compositionally biased region" description="Basic and acidic residues" evidence="1">
    <location>
        <begin position="547"/>
        <end position="559"/>
    </location>
</feature>
<dbReference type="PROSITE" id="PS50011">
    <property type="entry name" value="PROTEIN_KINASE_DOM"/>
    <property type="match status" value="1"/>
</dbReference>
<evidence type="ECO:0000256" key="1">
    <source>
        <dbReference type="SAM" id="MobiDB-lite"/>
    </source>
</evidence>
<keyword evidence="5" id="KW-1185">Reference proteome</keyword>
<keyword evidence="2" id="KW-0472">Membrane</keyword>
<feature type="region of interest" description="Disordered" evidence="1">
    <location>
        <begin position="610"/>
        <end position="732"/>
    </location>
</feature>
<evidence type="ECO:0000259" key="3">
    <source>
        <dbReference type="PROSITE" id="PS50011"/>
    </source>
</evidence>
<feature type="transmembrane region" description="Helical" evidence="2">
    <location>
        <begin position="73"/>
        <end position="96"/>
    </location>
</feature>
<feature type="compositionally biased region" description="Polar residues" evidence="1">
    <location>
        <begin position="704"/>
        <end position="722"/>
    </location>
</feature>
<reference evidence="4" key="2">
    <citation type="submission" date="2023-05" db="EMBL/GenBank/DDBJ databases">
        <authorList>
            <consortium name="Lawrence Berkeley National Laboratory"/>
            <person name="Steindorff A."/>
            <person name="Hensen N."/>
            <person name="Bonometti L."/>
            <person name="Westerberg I."/>
            <person name="Brannstrom I.O."/>
            <person name="Guillou S."/>
            <person name="Cros-Aarteil S."/>
            <person name="Calhoun S."/>
            <person name="Haridas S."/>
            <person name="Kuo A."/>
            <person name="Mondo S."/>
            <person name="Pangilinan J."/>
            <person name="Riley R."/>
            <person name="Labutti K."/>
            <person name="Andreopoulos B."/>
            <person name="Lipzen A."/>
            <person name="Chen C."/>
            <person name="Yanf M."/>
            <person name="Daum C."/>
            <person name="Ng V."/>
            <person name="Clum A."/>
            <person name="Ohm R."/>
            <person name="Martin F."/>
            <person name="Silar P."/>
            <person name="Natvig D."/>
            <person name="Lalanne C."/>
            <person name="Gautier V."/>
            <person name="Ament-Velasquez S.L."/>
            <person name="Kruys A."/>
            <person name="Hutchinson M.I."/>
            <person name="Powell A.J."/>
            <person name="Barry K."/>
            <person name="Miller A.N."/>
            <person name="Grigoriev I.V."/>
            <person name="Debuchy R."/>
            <person name="Gladieux P."/>
            <person name="Thoren M.H."/>
            <person name="Johannesson H."/>
        </authorList>
    </citation>
    <scope>NUCLEOTIDE SEQUENCE</scope>
    <source>
        <strain evidence="4">CBS 315.58</strain>
    </source>
</reference>
<evidence type="ECO:0000313" key="4">
    <source>
        <dbReference type="EMBL" id="KAK4198238.1"/>
    </source>
</evidence>
<dbReference type="Proteomes" id="UP001303160">
    <property type="component" value="Unassembled WGS sequence"/>
</dbReference>